<sequence length="81" mass="9209">MDGNDRLLPNNESTRNLSNGAKYLRPKQAAEYCGVSESTLAKLRMQGRRADGPKFARMSGCVVYRRVDLDEWIDSHMVFSQ</sequence>
<dbReference type="InterPro" id="IPR009061">
    <property type="entry name" value="DNA-bd_dom_put_sf"/>
</dbReference>
<comment type="caution">
    <text evidence="3">The sequence shown here is derived from an EMBL/GenBank/DDBJ whole genome shotgun (WGS) entry which is preliminary data.</text>
</comment>
<dbReference type="AlphaFoldDB" id="A0A6B2NPH3"/>
<organism evidence="3">
    <name type="scientific">Ruegeria sp. PrR005</name>
    <dbReference type="NCBI Taxonomy" id="2706882"/>
    <lineage>
        <taxon>Bacteria</taxon>
        <taxon>Pseudomonadati</taxon>
        <taxon>Pseudomonadota</taxon>
        <taxon>Alphaproteobacteria</taxon>
        <taxon>Rhodobacterales</taxon>
        <taxon>Roseobacteraceae</taxon>
        <taxon>Ruegeria</taxon>
    </lineage>
</organism>
<name>A0A6B2NPH3_9RHOB</name>
<protein>
    <submittedName>
        <fullName evidence="3">Helix-turn-helix domain-containing protein</fullName>
    </submittedName>
</protein>
<evidence type="ECO:0000256" key="1">
    <source>
        <dbReference type="SAM" id="MobiDB-lite"/>
    </source>
</evidence>
<dbReference type="Pfam" id="PF12728">
    <property type="entry name" value="HTH_17"/>
    <property type="match status" value="1"/>
</dbReference>
<dbReference type="EMBL" id="JAAGOX010000012">
    <property type="protein sequence ID" value="NDW45278.1"/>
    <property type="molecule type" value="Genomic_DNA"/>
</dbReference>
<dbReference type="RefSeq" id="WP_164129310.1">
    <property type="nucleotide sequence ID" value="NZ_JAAGOX010000012.1"/>
</dbReference>
<gene>
    <name evidence="3" type="ORF">G0P99_09920</name>
</gene>
<feature type="region of interest" description="Disordered" evidence="1">
    <location>
        <begin position="1"/>
        <end position="21"/>
    </location>
</feature>
<feature type="domain" description="Helix-turn-helix" evidence="2">
    <location>
        <begin position="23"/>
        <end position="76"/>
    </location>
</feature>
<reference evidence="3" key="1">
    <citation type="submission" date="2020-02" db="EMBL/GenBank/DDBJ databases">
        <title>Delineation of the pyrene-degrading pathway in Roseobacter clade bacteria by genomic analysis.</title>
        <authorList>
            <person name="Zhou H."/>
            <person name="Wang H."/>
        </authorList>
    </citation>
    <scope>NUCLEOTIDE SEQUENCE</scope>
    <source>
        <strain evidence="3">PrR005</strain>
    </source>
</reference>
<proteinExistence type="predicted"/>
<dbReference type="InterPro" id="IPR041657">
    <property type="entry name" value="HTH_17"/>
</dbReference>
<feature type="compositionally biased region" description="Polar residues" evidence="1">
    <location>
        <begin position="10"/>
        <end position="19"/>
    </location>
</feature>
<evidence type="ECO:0000313" key="3">
    <source>
        <dbReference type="EMBL" id="NDW45278.1"/>
    </source>
</evidence>
<evidence type="ECO:0000259" key="2">
    <source>
        <dbReference type="Pfam" id="PF12728"/>
    </source>
</evidence>
<accession>A0A6B2NPH3</accession>
<dbReference type="SUPFAM" id="SSF46955">
    <property type="entry name" value="Putative DNA-binding domain"/>
    <property type="match status" value="1"/>
</dbReference>